<reference evidence="1 2" key="1">
    <citation type="submission" date="2024-01" db="EMBL/GenBank/DDBJ databases">
        <title>The genomes of 5 underutilized Papilionoideae crops provide insights into root nodulation and disease resistanc.</title>
        <authorList>
            <person name="Jiang F."/>
        </authorList>
    </citation>
    <scope>NUCLEOTIDE SEQUENCE [LARGE SCALE GENOMIC DNA]</scope>
    <source>
        <strain evidence="1">DUOXIRENSHENG_FW03</strain>
        <tissue evidence="1">Leaves</tissue>
    </source>
</reference>
<protein>
    <submittedName>
        <fullName evidence="1">Uncharacterized protein</fullName>
    </submittedName>
</protein>
<dbReference type="AlphaFoldDB" id="A0AAN9SAY1"/>
<organism evidence="1 2">
    <name type="scientific">Psophocarpus tetragonolobus</name>
    <name type="common">Winged bean</name>
    <name type="synonym">Dolichos tetragonolobus</name>
    <dbReference type="NCBI Taxonomy" id="3891"/>
    <lineage>
        <taxon>Eukaryota</taxon>
        <taxon>Viridiplantae</taxon>
        <taxon>Streptophyta</taxon>
        <taxon>Embryophyta</taxon>
        <taxon>Tracheophyta</taxon>
        <taxon>Spermatophyta</taxon>
        <taxon>Magnoliopsida</taxon>
        <taxon>eudicotyledons</taxon>
        <taxon>Gunneridae</taxon>
        <taxon>Pentapetalae</taxon>
        <taxon>rosids</taxon>
        <taxon>fabids</taxon>
        <taxon>Fabales</taxon>
        <taxon>Fabaceae</taxon>
        <taxon>Papilionoideae</taxon>
        <taxon>50 kb inversion clade</taxon>
        <taxon>NPAAA clade</taxon>
        <taxon>indigoferoid/millettioid clade</taxon>
        <taxon>Phaseoleae</taxon>
        <taxon>Psophocarpus</taxon>
    </lineage>
</organism>
<name>A0AAN9SAY1_PSOTE</name>
<keyword evidence="2" id="KW-1185">Reference proteome</keyword>
<proteinExistence type="predicted"/>
<dbReference type="EMBL" id="JAYMYS010000005">
    <property type="protein sequence ID" value="KAK7392311.1"/>
    <property type="molecule type" value="Genomic_DNA"/>
</dbReference>
<accession>A0AAN9SAY1</accession>
<dbReference type="Proteomes" id="UP001386955">
    <property type="component" value="Unassembled WGS sequence"/>
</dbReference>
<evidence type="ECO:0000313" key="1">
    <source>
        <dbReference type="EMBL" id="KAK7392311.1"/>
    </source>
</evidence>
<comment type="caution">
    <text evidence="1">The sequence shown here is derived from an EMBL/GenBank/DDBJ whole genome shotgun (WGS) entry which is preliminary data.</text>
</comment>
<sequence>MGHITCPTNLCHTLMLEGISVVEQTEMGRQAIALSSCYKCSCKVELPSALGFRSGGMNGNHALIVEQGIFGGCQTSTSCPTPRRLEGKTKSYVALVLEGQDRANSAGKNVMVDQGDKGR</sequence>
<gene>
    <name evidence="1" type="ORF">VNO78_20745</name>
</gene>
<evidence type="ECO:0000313" key="2">
    <source>
        <dbReference type="Proteomes" id="UP001386955"/>
    </source>
</evidence>